<evidence type="ECO:0000256" key="2">
    <source>
        <dbReference type="ARBA" id="ARBA00004906"/>
    </source>
</evidence>
<dbReference type="PANTHER" id="PTHR23315">
    <property type="entry name" value="U BOX DOMAIN-CONTAINING"/>
    <property type="match status" value="1"/>
</dbReference>
<evidence type="ECO:0000259" key="6">
    <source>
        <dbReference type="PROSITE" id="PS51698"/>
    </source>
</evidence>
<name>A0AAD4IUV7_PERFH</name>
<dbReference type="SUPFAM" id="SSF48371">
    <property type="entry name" value="ARM repeat"/>
    <property type="match status" value="1"/>
</dbReference>
<dbReference type="GO" id="GO:0016567">
    <property type="term" value="P:protein ubiquitination"/>
    <property type="evidence" value="ECO:0007669"/>
    <property type="project" value="InterPro"/>
</dbReference>
<feature type="domain" description="U-box" evidence="6">
    <location>
        <begin position="62"/>
        <end position="136"/>
    </location>
</feature>
<dbReference type="InterPro" id="IPR058678">
    <property type="entry name" value="ARM_PUB"/>
</dbReference>
<dbReference type="InterPro" id="IPR045210">
    <property type="entry name" value="RING-Ubox_PUB"/>
</dbReference>
<accession>A0AAD4IUV7</accession>
<organism evidence="7 8">
    <name type="scientific">Perilla frutescens var. hirtella</name>
    <name type="common">Perilla citriodora</name>
    <name type="synonym">Perilla setoyensis</name>
    <dbReference type="NCBI Taxonomy" id="608512"/>
    <lineage>
        <taxon>Eukaryota</taxon>
        <taxon>Viridiplantae</taxon>
        <taxon>Streptophyta</taxon>
        <taxon>Embryophyta</taxon>
        <taxon>Tracheophyta</taxon>
        <taxon>Spermatophyta</taxon>
        <taxon>Magnoliopsida</taxon>
        <taxon>eudicotyledons</taxon>
        <taxon>Gunneridae</taxon>
        <taxon>Pentapetalae</taxon>
        <taxon>asterids</taxon>
        <taxon>lamiids</taxon>
        <taxon>Lamiales</taxon>
        <taxon>Lamiaceae</taxon>
        <taxon>Nepetoideae</taxon>
        <taxon>Elsholtzieae</taxon>
        <taxon>Perilla</taxon>
    </lineage>
</organism>
<gene>
    <name evidence="7" type="ORF">C2S53_020321</name>
</gene>
<comment type="catalytic activity">
    <reaction evidence="1">
        <text>S-ubiquitinyl-[E2 ubiquitin-conjugating enzyme]-L-cysteine + [acceptor protein]-L-lysine = [E2 ubiquitin-conjugating enzyme]-L-cysteine + N(6)-ubiquitinyl-[acceptor protein]-L-lysine.</text>
        <dbReference type="EC" id="2.3.2.27"/>
    </reaction>
</comment>
<dbReference type="Pfam" id="PF25598">
    <property type="entry name" value="ARM_PUB"/>
    <property type="match status" value="1"/>
</dbReference>
<dbReference type="EMBL" id="SDAM02001956">
    <property type="protein sequence ID" value="KAH6821734.1"/>
    <property type="molecule type" value="Genomic_DNA"/>
</dbReference>
<dbReference type="SMART" id="SM00504">
    <property type="entry name" value="Ubox"/>
    <property type="match status" value="1"/>
</dbReference>
<dbReference type="InterPro" id="IPR003613">
    <property type="entry name" value="Ubox_domain"/>
</dbReference>
<proteinExistence type="predicted"/>
<reference evidence="7 8" key="1">
    <citation type="journal article" date="2021" name="Nat. Commun.">
        <title>Incipient diploidization of the medicinal plant Perilla within 10,000 years.</title>
        <authorList>
            <person name="Zhang Y."/>
            <person name="Shen Q."/>
            <person name="Leng L."/>
            <person name="Zhang D."/>
            <person name="Chen S."/>
            <person name="Shi Y."/>
            <person name="Ning Z."/>
            <person name="Chen S."/>
        </authorList>
    </citation>
    <scope>NUCLEOTIDE SEQUENCE [LARGE SCALE GENOMIC DNA]</scope>
    <source>
        <strain evidence="8">cv. PC099</strain>
    </source>
</reference>
<dbReference type="SUPFAM" id="SSF57850">
    <property type="entry name" value="RING/U-box"/>
    <property type="match status" value="1"/>
</dbReference>
<dbReference type="EC" id="2.3.2.27" evidence="3"/>
<dbReference type="CDD" id="cd16664">
    <property type="entry name" value="RING-Ubox_PUB"/>
    <property type="match status" value="1"/>
</dbReference>
<dbReference type="GO" id="GO:0061630">
    <property type="term" value="F:ubiquitin protein ligase activity"/>
    <property type="evidence" value="ECO:0007669"/>
    <property type="project" value="UniProtKB-EC"/>
</dbReference>
<sequence>MVLELKKELQRVMEGVVVDDDDDDWDLGFTDNVIQTLYALKELKLKQSDRGFIKLKNLEFQEPPQEFRCPISGNLMKDPVVAASGQTFEELSIRKWLKDGNRKCPQTDQLLSHTALIPNHSIKNMIVNWCKVSKGDVPRSSLACGEEFGANSSREHLVELLERLPSSSLSGQMAAVKELRLLTARLPSVRALFGETNGAISRLLSPFLIERCYSDAALCDDVVATVLNISIDDSNKRKIVEDGPLALSLLSVALRSENGETRGYAAAALSALSTVDSNKLVIGESGAVKPLIKVLEEGHPLTLRDAASAVLNLCTLTENRERAISEGAVTAVVDKIIARVLIDEMLEILVRLSSHQRAIEEMEESGVLFCLFSVLREKTSERGKENCVAIVYTMCFSDRRKLVKIKEVENAHETLSRVAKTGTSRAKRKATGLLERLNRFAFISHTA</sequence>
<evidence type="ECO:0000256" key="1">
    <source>
        <dbReference type="ARBA" id="ARBA00000900"/>
    </source>
</evidence>
<evidence type="ECO:0000256" key="4">
    <source>
        <dbReference type="ARBA" id="ARBA00022679"/>
    </source>
</evidence>
<evidence type="ECO:0000256" key="3">
    <source>
        <dbReference type="ARBA" id="ARBA00012483"/>
    </source>
</evidence>
<dbReference type="AlphaFoldDB" id="A0AAD4IUV7"/>
<dbReference type="PROSITE" id="PS51698">
    <property type="entry name" value="U_BOX"/>
    <property type="match status" value="1"/>
</dbReference>
<dbReference type="Gene3D" id="3.30.40.10">
    <property type="entry name" value="Zinc/RING finger domain, C3HC4 (zinc finger)"/>
    <property type="match status" value="1"/>
</dbReference>
<dbReference type="InterPro" id="IPR011989">
    <property type="entry name" value="ARM-like"/>
</dbReference>
<comment type="pathway">
    <text evidence="2">Protein modification; protein ubiquitination.</text>
</comment>
<evidence type="ECO:0000256" key="5">
    <source>
        <dbReference type="ARBA" id="ARBA00022786"/>
    </source>
</evidence>
<dbReference type="Gene3D" id="1.25.10.10">
    <property type="entry name" value="Leucine-rich Repeat Variant"/>
    <property type="match status" value="1"/>
</dbReference>
<dbReference type="PANTHER" id="PTHR23315:SF265">
    <property type="entry name" value="U-BOX DOMAIN-CONTAINING PROTEIN 46-RELATED"/>
    <property type="match status" value="1"/>
</dbReference>
<keyword evidence="8" id="KW-1185">Reference proteome</keyword>
<protein>
    <recommendedName>
        <fullName evidence="3">RING-type E3 ubiquitin transferase</fullName>
        <ecNumber evidence="3">2.3.2.27</ecNumber>
    </recommendedName>
</protein>
<dbReference type="InterPro" id="IPR016024">
    <property type="entry name" value="ARM-type_fold"/>
</dbReference>
<keyword evidence="5" id="KW-0833">Ubl conjugation pathway</keyword>
<dbReference type="Proteomes" id="UP001190926">
    <property type="component" value="Unassembled WGS sequence"/>
</dbReference>
<dbReference type="Pfam" id="PF04564">
    <property type="entry name" value="U-box"/>
    <property type="match status" value="1"/>
</dbReference>
<dbReference type="InterPro" id="IPR013083">
    <property type="entry name" value="Znf_RING/FYVE/PHD"/>
</dbReference>
<comment type="caution">
    <text evidence="7">The sequence shown here is derived from an EMBL/GenBank/DDBJ whole genome shotgun (WGS) entry which is preliminary data.</text>
</comment>
<evidence type="ECO:0000313" key="8">
    <source>
        <dbReference type="Proteomes" id="UP001190926"/>
    </source>
</evidence>
<keyword evidence="4" id="KW-0808">Transferase</keyword>
<evidence type="ECO:0000313" key="7">
    <source>
        <dbReference type="EMBL" id="KAH6821734.1"/>
    </source>
</evidence>